<reference evidence="2 3" key="1">
    <citation type="submission" date="2024-03" db="EMBL/GenBank/DDBJ databases">
        <title>Human intestinal bacterial collection.</title>
        <authorList>
            <person name="Pauvert C."/>
            <person name="Hitch T.C.A."/>
            <person name="Clavel T."/>
        </authorList>
    </citation>
    <scope>NUCLEOTIDE SEQUENCE [LARGE SCALE GENOMIC DNA]</scope>
    <source>
        <strain evidence="2 3">CLA-AA-H78B</strain>
    </source>
</reference>
<feature type="domain" description="Peptidase M20 dimerisation" evidence="1">
    <location>
        <begin position="206"/>
        <end position="290"/>
    </location>
</feature>
<evidence type="ECO:0000313" key="2">
    <source>
        <dbReference type="EMBL" id="MEQ2577282.1"/>
    </source>
</evidence>
<dbReference type="Pfam" id="PF01546">
    <property type="entry name" value="Peptidase_M20"/>
    <property type="match status" value="1"/>
</dbReference>
<accession>A0ABV1HWI3</accession>
<dbReference type="Gene3D" id="3.40.630.10">
    <property type="entry name" value="Zn peptidases"/>
    <property type="match status" value="2"/>
</dbReference>
<proteinExistence type="predicted"/>
<dbReference type="EMBL" id="JBBMFC010000001">
    <property type="protein sequence ID" value="MEQ2577282.1"/>
    <property type="molecule type" value="Genomic_DNA"/>
</dbReference>
<dbReference type="PIRSF" id="PIRSF016599">
    <property type="entry name" value="Xaa-His_dipept"/>
    <property type="match status" value="1"/>
</dbReference>
<dbReference type="CDD" id="cd03890">
    <property type="entry name" value="M20_pepD"/>
    <property type="match status" value="1"/>
</dbReference>
<name>A0ABV1HWI3_9FIRM</name>
<evidence type="ECO:0000313" key="3">
    <source>
        <dbReference type="Proteomes" id="UP001470288"/>
    </source>
</evidence>
<keyword evidence="3" id="KW-1185">Reference proteome</keyword>
<dbReference type="PRINTS" id="PR00934">
    <property type="entry name" value="XHISDIPTASE"/>
</dbReference>
<dbReference type="SUPFAM" id="SSF53187">
    <property type="entry name" value="Zn-dependent exopeptidases"/>
    <property type="match status" value="1"/>
</dbReference>
<organism evidence="2 3">
    <name type="scientific">Hominiventricola aquisgranensis</name>
    <dbReference type="NCBI Taxonomy" id="3133164"/>
    <lineage>
        <taxon>Bacteria</taxon>
        <taxon>Bacillati</taxon>
        <taxon>Bacillota</taxon>
        <taxon>Clostridia</taxon>
        <taxon>Lachnospirales</taxon>
        <taxon>Lachnospiraceae</taxon>
        <taxon>Hominiventricola</taxon>
    </lineage>
</organism>
<dbReference type="InterPro" id="IPR002933">
    <property type="entry name" value="Peptidase_M20"/>
</dbReference>
<dbReference type="InterPro" id="IPR011650">
    <property type="entry name" value="Peptidase_M20_dimer"/>
</dbReference>
<gene>
    <name evidence="2" type="ORF">WMO62_00310</name>
</gene>
<evidence type="ECO:0000259" key="1">
    <source>
        <dbReference type="Pfam" id="PF07687"/>
    </source>
</evidence>
<dbReference type="InterPro" id="IPR001160">
    <property type="entry name" value="Peptidase_M20C"/>
</dbReference>
<dbReference type="NCBIfam" id="TIGR01893">
    <property type="entry name" value="aa-his-dipept"/>
    <property type="match status" value="1"/>
</dbReference>
<protein>
    <submittedName>
        <fullName evidence="2">Aminoacyl-histidine dipeptidase</fullName>
    </submittedName>
</protein>
<dbReference type="Proteomes" id="UP001470288">
    <property type="component" value="Unassembled WGS sequence"/>
</dbReference>
<dbReference type="RefSeq" id="WP_349143408.1">
    <property type="nucleotide sequence ID" value="NZ_JBBMFC010000001.1"/>
</dbReference>
<dbReference type="PANTHER" id="PTHR43501:SF1">
    <property type="entry name" value="CYTOSOL NON-SPECIFIC DIPEPTIDASE"/>
    <property type="match status" value="1"/>
</dbReference>
<dbReference type="PANTHER" id="PTHR43501">
    <property type="entry name" value="CYTOSOL NON-SPECIFIC DIPEPTIDASE"/>
    <property type="match status" value="1"/>
</dbReference>
<dbReference type="Pfam" id="PF07687">
    <property type="entry name" value="M20_dimer"/>
    <property type="match status" value="1"/>
</dbReference>
<comment type="caution">
    <text evidence="2">The sequence shown here is derived from an EMBL/GenBank/DDBJ whole genome shotgun (WGS) entry which is preliminary data.</text>
</comment>
<sequence length="481" mass="53073">MSMVSIQKPEKVFQYFEKICSIPHGSRNVEKISNYLVSFAKEHDLKYRQDEKYNVIIWKDGSTGYEQSEPLIIQGHMDMVAVKTADCEKNLETDGLDLEIDGDYLQAKGTSLGGDDGIAVAYALAILDDDSLAHPPIEAVFTVDEEIGMLGADYMDASDLKGRLFLNIDSEDEGVFTVSCAGGVMAVCTIPGKKEDAEGSVIRISLKDFRGGHSGVEINKGRYNANIVMGRLLMTVQKKADVRLVTINGGEKDNAIANFCEAKILVVKEQEQQVCDCLKETFAIISKECHVTDPDALMELETAETVAQVFDVESTNRVILALVHMPNGIQRMSPEIEGLVQTSLNLGVLQTVENHVDFSWAVRSSSGDEKQYVLDKIISLAKLLGGSVTTQGAYPGWDYLEDSRLRKIMIEAYKEQYGEEPVVEGIHAGLECGLFASKLEGLDAVSIGPQMHHIHTTEERLSISSTLRTWNLIVRTLELLK</sequence>